<name>A0A0E9TKV9_ANGAN</name>
<proteinExistence type="predicted"/>
<dbReference type="EMBL" id="GBXM01055214">
    <property type="protein sequence ID" value="JAH53363.1"/>
    <property type="molecule type" value="Transcribed_RNA"/>
</dbReference>
<organism evidence="1">
    <name type="scientific">Anguilla anguilla</name>
    <name type="common">European freshwater eel</name>
    <name type="synonym">Muraena anguilla</name>
    <dbReference type="NCBI Taxonomy" id="7936"/>
    <lineage>
        <taxon>Eukaryota</taxon>
        <taxon>Metazoa</taxon>
        <taxon>Chordata</taxon>
        <taxon>Craniata</taxon>
        <taxon>Vertebrata</taxon>
        <taxon>Euteleostomi</taxon>
        <taxon>Actinopterygii</taxon>
        <taxon>Neopterygii</taxon>
        <taxon>Teleostei</taxon>
        <taxon>Anguilliformes</taxon>
        <taxon>Anguillidae</taxon>
        <taxon>Anguilla</taxon>
    </lineage>
</organism>
<evidence type="ECO:0000313" key="1">
    <source>
        <dbReference type="EMBL" id="JAH53363.1"/>
    </source>
</evidence>
<dbReference type="AlphaFoldDB" id="A0A0E9TKV9"/>
<reference evidence="1" key="1">
    <citation type="submission" date="2014-11" db="EMBL/GenBank/DDBJ databases">
        <authorList>
            <person name="Amaro Gonzalez C."/>
        </authorList>
    </citation>
    <scope>NUCLEOTIDE SEQUENCE</scope>
</reference>
<accession>A0A0E9TKV9</accession>
<sequence length="40" mass="4592">MCEMRKQLPVINPVIKLCPVTLYVQRKCLTYSPLLPGVFV</sequence>
<protein>
    <submittedName>
        <fullName evidence="1">Uncharacterized protein</fullName>
    </submittedName>
</protein>
<reference evidence="1" key="2">
    <citation type="journal article" date="2015" name="Fish Shellfish Immunol.">
        <title>Early steps in the European eel (Anguilla anguilla)-Vibrio vulnificus interaction in the gills: Role of the RtxA13 toxin.</title>
        <authorList>
            <person name="Callol A."/>
            <person name="Pajuelo D."/>
            <person name="Ebbesson L."/>
            <person name="Teles M."/>
            <person name="MacKenzie S."/>
            <person name="Amaro C."/>
        </authorList>
    </citation>
    <scope>NUCLEOTIDE SEQUENCE</scope>
</reference>